<dbReference type="Proteomes" id="UP001497493">
    <property type="component" value="Chromosome"/>
</dbReference>
<keyword evidence="11" id="KW-1185">Reference proteome</keyword>
<dbReference type="InterPro" id="IPR036890">
    <property type="entry name" value="HATPase_C_sf"/>
</dbReference>
<dbReference type="CDD" id="cd00130">
    <property type="entry name" value="PAS"/>
    <property type="match status" value="1"/>
</dbReference>
<evidence type="ECO:0000259" key="9">
    <source>
        <dbReference type="PROSITE" id="PS50110"/>
    </source>
</evidence>
<dbReference type="SMART" id="SM00388">
    <property type="entry name" value="HisKA"/>
    <property type="match status" value="1"/>
</dbReference>
<feature type="coiled-coil region" evidence="7">
    <location>
        <begin position="201"/>
        <end position="263"/>
    </location>
</feature>
<evidence type="ECO:0000256" key="4">
    <source>
        <dbReference type="ARBA" id="ARBA00022679"/>
    </source>
</evidence>
<protein>
    <recommendedName>
        <fullName evidence="2">histidine kinase</fullName>
        <ecNumber evidence="2">2.7.13.3</ecNumber>
    </recommendedName>
</protein>
<dbReference type="CDD" id="cd00082">
    <property type="entry name" value="HisKA"/>
    <property type="match status" value="1"/>
</dbReference>
<dbReference type="InterPro" id="IPR004358">
    <property type="entry name" value="Sig_transdc_His_kin-like_C"/>
</dbReference>
<dbReference type="PRINTS" id="PR00344">
    <property type="entry name" value="BCTRLSENSOR"/>
</dbReference>
<keyword evidence="7" id="KW-0175">Coiled coil</keyword>
<dbReference type="SMART" id="SM00387">
    <property type="entry name" value="HATPase_c"/>
    <property type="match status" value="1"/>
</dbReference>
<reference evidence="10 11" key="1">
    <citation type="submission" date="2024-04" db="EMBL/GenBank/DDBJ databases">
        <authorList>
            <person name="Cremers G."/>
        </authorList>
    </citation>
    <scope>NUCLEOTIDE SEQUENCE [LARGE SCALE GENOMIC DNA]</scope>
    <source>
        <strain evidence="10">MeCH1-AG</strain>
    </source>
</reference>
<name>A0ABP1CAM2_9GAMM</name>
<sequence length="623" mass="69700">MTLGPSRTYGANLEGNPMTDMKSLRSRAEAVLRDQLEARGPEPETEPIPVTRERLRQLLHEVEVQRLELEIQNQELRLVQAELEASRDRYADLFDRSPLGYVVLSEEGVIREINLAGARLLGRDRRWLVDFPLIHCVVAEDRGIFLAHLRHCRGREEAVVTELRLETGGGKVLPVELYTVPTAVAPAGRWLRTAMTDITRRKQAEEESLAARRDLERRVEERTAELQVINEALKSEVAEREHLEQVLRRRMEELAEADRYKDEFLATLAHELRNPLAAIVNAGRALRRQTEGRDASLGAIARIIENQSLHLKTLLDDLWDVARAARGKIELCRRTVEVEEILTQALEPHGPLMEHKGHRLEFYPPPEPIYVEVDVTRCVQIVGNLLHNAAKFTAPGGRIELSARREGREVAIRVRDNGAGIPASLLERVFEPFTQADRSATRASGGLGIGLALVRRLAELHGGRVAAASPGLGQGSEFTVWLPVVEAPAARQVPAPLVEGRGAGDRRLVLIVDDNADCADSLGQLVTLFGYQVQVFHHGREALEFARQHRPDAVLLDLGMPDLDGYELARRLRAECGLADTRLVAVSGYGAEEERRRCRAAGIDYHLTKPVDVEALQRLLQFR</sequence>
<feature type="domain" description="Response regulatory" evidence="9">
    <location>
        <begin position="508"/>
        <end position="623"/>
    </location>
</feature>
<dbReference type="NCBIfam" id="TIGR00229">
    <property type="entry name" value="sensory_box"/>
    <property type="match status" value="1"/>
</dbReference>
<gene>
    <name evidence="10" type="ORF">MECH1_V1_2360</name>
</gene>
<keyword evidence="3 6" id="KW-0597">Phosphoprotein</keyword>
<dbReference type="CDD" id="cd17580">
    <property type="entry name" value="REC_2_DhkD-like"/>
    <property type="match status" value="1"/>
</dbReference>
<feature type="coiled-coil region" evidence="7">
    <location>
        <begin position="52"/>
        <end position="89"/>
    </location>
</feature>
<dbReference type="Pfam" id="PF02518">
    <property type="entry name" value="HATPase_c"/>
    <property type="match status" value="1"/>
</dbReference>
<dbReference type="InterPro" id="IPR005467">
    <property type="entry name" value="His_kinase_dom"/>
</dbReference>
<dbReference type="InterPro" id="IPR036097">
    <property type="entry name" value="HisK_dim/P_sf"/>
</dbReference>
<dbReference type="SUPFAM" id="SSF47384">
    <property type="entry name" value="Homodimeric domain of signal transducing histidine kinase"/>
    <property type="match status" value="1"/>
</dbReference>
<dbReference type="Gene3D" id="3.40.50.2300">
    <property type="match status" value="1"/>
</dbReference>
<dbReference type="PROSITE" id="PS50110">
    <property type="entry name" value="RESPONSE_REGULATORY"/>
    <property type="match status" value="1"/>
</dbReference>
<dbReference type="Gene3D" id="3.30.450.20">
    <property type="entry name" value="PAS domain"/>
    <property type="match status" value="1"/>
</dbReference>
<comment type="catalytic activity">
    <reaction evidence="1">
        <text>ATP + protein L-histidine = ADP + protein N-phospho-L-histidine.</text>
        <dbReference type="EC" id="2.7.13.3"/>
    </reaction>
</comment>
<dbReference type="SUPFAM" id="SSF55874">
    <property type="entry name" value="ATPase domain of HSP90 chaperone/DNA topoisomerase II/histidine kinase"/>
    <property type="match status" value="1"/>
</dbReference>
<evidence type="ECO:0000256" key="5">
    <source>
        <dbReference type="ARBA" id="ARBA00022777"/>
    </source>
</evidence>
<dbReference type="Gene3D" id="3.30.565.10">
    <property type="entry name" value="Histidine kinase-like ATPase, C-terminal domain"/>
    <property type="match status" value="1"/>
</dbReference>
<dbReference type="InterPro" id="IPR003661">
    <property type="entry name" value="HisK_dim/P_dom"/>
</dbReference>
<evidence type="ECO:0000256" key="6">
    <source>
        <dbReference type="PROSITE-ProRule" id="PRU00169"/>
    </source>
</evidence>
<dbReference type="GO" id="GO:0004673">
    <property type="term" value="F:protein histidine kinase activity"/>
    <property type="evidence" value="ECO:0007669"/>
    <property type="project" value="UniProtKB-EC"/>
</dbReference>
<dbReference type="InterPro" id="IPR000014">
    <property type="entry name" value="PAS"/>
</dbReference>
<dbReference type="PANTHER" id="PTHR43047:SF72">
    <property type="entry name" value="OSMOSENSING HISTIDINE PROTEIN KINASE SLN1"/>
    <property type="match status" value="1"/>
</dbReference>
<evidence type="ECO:0000256" key="3">
    <source>
        <dbReference type="ARBA" id="ARBA00022553"/>
    </source>
</evidence>
<dbReference type="Gene3D" id="1.10.287.130">
    <property type="match status" value="1"/>
</dbReference>
<evidence type="ECO:0000256" key="7">
    <source>
        <dbReference type="SAM" id="Coils"/>
    </source>
</evidence>
<dbReference type="Pfam" id="PF00072">
    <property type="entry name" value="Response_reg"/>
    <property type="match status" value="1"/>
</dbReference>
<dbReference type="SUPFAM" id="SSF55785">
    <property type="entry name" value="PYP-like sensor domain (PAS domain)"/>
    <property type="match status" value="1"/>
</dbReference>
<keyword evidence="5 10" id="KW-0418">Kinase</keyword>
<dbReference type="InterPro" id="IPR003594">
    <property type="entry name" value="HATPase_dom"/>
</dbReference>
<accession>A0ABP1CAM2</accession>
<keyword evidence="4 10" id="KW-0808">Transferase</keyword>
<dbReference type="EMBL" id="OZ026884">
    <property type="protein sequence ID" value="CAL1241136.1"/>
    <property type="molecule type" value="Genomic_DNA"/>
</dbReference>
<dbReference type="InterPro" id="IPR001789">
    <property type="entry name" value="Sig_transdc_resp-reg_receiver"/>
</dbReference>
<evidence type="ECO:0000313" key="11">
    <source>
        <dbReference type="Proteomes" id="UP001497493"/>
    </source>
</evidence>
<feature type="domain" description="Histidine kinase" evidence="8">
    <location>
        <begin position="267"/>
        <end position="486"/>
    </location>
</feature>
<organism evidence="10 11">
    <name type="scientific">Candidatus Methylocalor cossyra</name>
    <dbReference type="NCBI Taxonomy" id="3108543"/>
    <lineage>
        <taxon>Bacteria</taxon>
        <taxon>Pseudomonadati</taxon>
        <taxon>Pseudomonadota</taxon>
        <taxon>Gammaproteobacteria</taxon>
        <taxon>Methylococcales</taxon>
        <taxon>Methylococcaceae</taxon>
        <taxon>Candidatus Methylocalor</taxon>
    </lineage>
</organism>
<dbReference type="EC" id="2.7.13.3" evidence="2"/>
<evidence type="ECO:0000256" key="1">
    <source>
        <dbReference type="ARBA" id="ARBA00000085"/>
    </source>
</evidence>
<evidence type="ECO:0000313" key="10">
    <source>
        <dbReference type="EMBL" id="CAL1241136.1"/>
    </source>
</evidence>
<evidence type="ECO:0000256" key="2">
    <source>
        <dbReference type="ARBA" id="ARBA00012438"/>
    </source>
</evidence>
<dbReference type="PANTHER" id="PTHR43047">
    <property type="entry name" value="TWO-COMPONENT HISTIDINE PROTEIN KINASE"/>
    <property type="match status" value="1"/>
</dbReference>
<dbReference type="SMART" id="SM00448">
    <property type="entry name" value="REC"/>
    <property type="match status" value="1"/>
</dbReference>
<feature type="modified residue" description="4-aspartylphosphate" evidence="6">
    <location>
        <position position="557"/>
    </location>
</feature>
<dbReference type="Pfam" id="PF00512">
    <property type="entry name" value="HisKA"/>
    <property type="match status" value="1"/>
</dbReference>
<proteinExistence type="predicted"/>
<dbReference type="InterPro" id="IPR011006">
    <property type="entry name" value="CheY-like_superfamily"/>
</dbReference>
<dbReference type="SUPFAM" id="SSF52172">
    <property type="entry name" value="CheY-like"/>
    <property type="match status" value="1"/>
</dbReference>
<evidence type="ECO:0000259" key="8">
    <source>
        <dbReference type="PROSITE" id="PS50109"/>
    </source>
</evidence>
<dbReference type="InterPro" id="IPR035965">
    <property type="entry name" value="PAS-like_dom_sf"/>
</dbReference>
<dbReference type="PROSITE" id="PS50109">
    <property type="entry name" value="HIS_KIN"/>
    <property type="match status" value="1"/>
</dbReference>